<gene>
    <name evidence="10" type="primary">LOC106164623</name>
</gene>
<feature type="transmembrane region" description="Helical" evidence="7">
    <location>
        <begin position="185"/>
        <end position="207"/>
    </location>
</feature>
<evidence type="ECO:0000256" key="1">
    <source>
        <dbReference type="ARBA" id="ARBA00004141"/>
    </source>
</evidence>
<keyword evidence="3 7" id="KW-0812">Transmembrane</keyword>
<dbReference type="EC" id="2.3.1.225" evidence="7"/>
<reference evidence="10" key="1">
    <citation type="submission" date="2025-08" db="UniProtKB">
        <authorList>
            <consortium name="RefSeq"/>
        </authorList>
    </citation>
    <scope>IDENTIFICATION</scope>
    <source>
        <tissue evidence="10">Gonads</tissue>
    </source>
</reference>
<dbReference type="GO" id="GO:0016020">
    <property type="term" value="C:membrane"/>
    <property type="evidence" value="ECO:0007669"/>
    <property type="project" value="UniProtKB-SubCell"/>
</dbReference>
<dbReference type="PROSITE" id="PS50216">
    <property type="entry name" value="DHHC"/>
    <property type="match status" value="1"/>
</dbReference>
<evidence type="ECO:0000256" key="5">
    <source>
        <dbReference type="ARBA" id="ARBA00023136"/>
    </source>
</evidence>
<dbReference type="InterPro" id="IPR039859">
    <property type="entry name" value="PFA4/ZDH16/20/ERF2-like"/>
</dbReference>
<accession>A0A1S3IIU8</accession>
<keyword evidence="2 7" id="KW-0808">Transferase</keyword>
<dbReference type="AlphaFoldDB" id="A0A1S3IIU8"/>
<keyword evidence="9" id="KW-1185">Reference proteome</keyword>
<dbReference type="Proteomes" id="UP000085678">
    <property type="component" value="Unplaced"/>
</dbReference>
<evidence type="ECO:0000259" key="8">
    <source>
        <dbReference type="Pfam" id="PF01529"/>
    </source>
</evidence>
<protein>
    <recommendedName>
        <fullName evidence="7">Palmitoyltransferase</fullName>
        <ecNumber evidence="7">2.3.1.225</ecNumber>
    </recommendedName>
</protein>
<proteinExistence type="inferred from homology"/>
<keyword evidence="4 7" id="KW-1133">Transmembrane helix</keyword>
<evidence type="ECO:0000256" key="4">
    <source>
        <dbReference type="ARBA" id="ARBA00022989"/>
    </source>
</evidence>
<keyword evidence="6 7" id="KW-0012">Acyltransferase</keyword>
<dbReference type="Pfam" id="PF01529">
    <property type="entry name" value="DHHC"/>
    <property type="match status" value="1"/>
</dbReference>
<evidence type="ECO:0000256" key="3">
    <source>
        <dbReference type="ARBA" id="ARBA00022692"/>
    </source>
</evidence>
<evidence type="ECO:0000256" key="2">
    <source>
        <dbReference type="ARBA" id="ARBA00022679"/>
    </source>
</evidence>
<dbReference type="InterPro" id="IPR001594">
    <property type="entry name" value="Palmitoyltrfase_DHHC"/>
</dbReference>
<feature type="transmembrane region" description="Helical" evidence="7">
    <location>
        <begin position="61"/>
        <end position="84"/>
    </location>
</feature>
<dbReference type="KEGG" id="lak:106164623"/>
<comment type="domain">
    <text evidence="7">The DHHC domain is required for palmitoyltransferase activity.</text>
</comment>
<evidence type="ECO:0000256" key="6">
    <source>
        <dbReference type="ARBA" id="ARBA00023315"/>
    </source>
</evidence>
<feature type="transmembrane region" description="Helical" evidence="7">
    <location>
        <begin position="227"/>
        <end position="248"/>
    </location>
</feature>
<sequence>MAQETPNNYKRVTEDYFSRLHSAWVMEESGDKTMGEVSSNVTVHRCPVFGRLHFVRDQRGIACLSFIVLYWIYGVWSMSFLIIYPRYQQGLLNVVAIALYAFCSVMTICSLFKAATTNPGRVPLVEQPPVTDADQWTFCQKCKQQRPTRAHHCRRCQQCVMKMDHHCPWINNCVGEANHFHFMQLCTYAFLMSLIAFVMCMVHWYLWPKCPATICDKSVYYMRHQQALLYFSTFLSFLMAFSMLLMVSGQHFNLIMDRTTLDNLRDPFGKDQSRPLTLKFRTCHDAYTDLCGPGHKIFWAFPCRRRKVLTSYHYYGNPV</sequence>
<comment type="similarity">
    <text evidence="7">Belongs to the DHHC palmitoyltransferase family.</text>
</comment>
<evidence type="ECO:0000256" key="7">
    <source>
        <dbReference type="RuleBase" id="RU079119"/>
    </source>
</evidence>
<dbReference type="OrthoDB" id="331948at2759"/>
<dbReference type="OMA" id="WLFNTLF"/>
<dbReference type="GeneID" id="106164623"/>
<organism evidence="9 10">
    <name type="scientific">Lingula anatina</name>
    <name type="common">Brachiopod</name>
    <name type="synonym">Lingula unguis</name>
    <dbReference type="NCBI Taxonomy" id="7574"/>
    <lineage>
        <taxon>Eukaryota</taxon>
        <taxon>Metazoa</taxon>
        <taxon>Spiralia</taxon>
        <taxon>Lophotrochozoa</taxon>
        <taxon>Brachiopoda</taxon>
        <taxon>Linguliformea</taxon>
        <taxon>Lingulata</taxon>
        <taxon>Lingulida</taxon>
        <taxon>Linguloidea</taxon>
        <taxon>Lingulidae</taxon>
        <taxon>Lingula</taxon>
    </lineage>
</organism>
<comment type="catalytic activity">
    <reaction evidence="7">
        <text>L-cysteinyl-[protein] + hexadecanoyl-CoA = S-hexadecanoyl-L-cysteinyl-[protein] + CoA</text>
        <dbReference type="Rhea" id="RHEA:36683"/>
        <dbReference type="Rhea" id="RHEA-COMP:10131"/>
        <dbReference type="Rhea" id="RHEA-COMP:11032"/>
        <dbReference type="ChEBI" id="CHEBI:29950"/>
        <dbReference type="ChEBI" id="CHEBI:57287"/>
        <dbReference type="ChEBI" id="CHEBI:57379"/>
        <dbReference type="ChEBI" id="CHEBI:74151"/>
        <dbReference type="EC" id="2.3.1.225"/>
    </reaction>
</comment>
<evidence type="ECO:0000313" key="10">
    <source>
        <dbReference type="RefSeq" id="XP_013398043.1"/>
    </source>
</evidence>
<feature type="transmembrane region" description="Helical" evidence="7">
    <location>
        <begin position="90"/>
        <end position="112"/>
    </location>
</feature>
<dbReference type="InParanoid" id="A0A1S3IIU8"/>
<dbReference type="STRING" id="7574.A0A1S3IIU8"/>
<dbReference type="RefSeq" id="XP_013398043.1">
    <property type="nucleotide sequence ID" value="XM_013542589.1"/>
</dbReference>
<name>A0A1S3IIU8_LINAN</name>
<keyword evidence="5 7" id="KW-0472">Membrane</keyword>
<feature type="domain" description="Palmitoyltransferase DHHC" evidence="8">
    <location>
        <begin position="134"/>
        <end position="264"/>
    </location>
</feature>
<dbReference type="PANTHER" id="PTHR12246">
    <property type="entry name" value="PALMITOYLTRANSFERASE ZDHHC16"/>
    <property type="match status" value="1"/>
</dbReference>
<dbReference type="GO" id="GO:0019706">
    <property type="term" value="F:protein-cysteine S-palmitoyltransferase activity"/>
    <property type="evidence" value="ECO:0007669"/>
    <property type="project" value="UniProtKB-EC"/>
</dbReference>
<evidence type="ECO:0000313" key="9">
    <source>
        <dbReference type="Proteomes" id="UP000085678"/>
    </source>
</evidence>
<comment type="subcellular location">
    <subcellularLocation>
        <location evidence="1">Membrane</location>
        <topology evidence="1">Multi-pass membrane protein</topology>
    </subcellularLocation>
</comment>